<protein>
    <recommendedName>
        <fullName evidence="2">D-aminoacyl-tRNA deacylase</fullName>
        <shortName evidence="2">DTD</shortName>
        <ecNumber evidence="2">3.1.1.96</ecNumber>
    </recommendedName>
    <alternativeName>
        <fullName evidence="2">Gly-tRNA(Ala) deacylase</fullName>
        <ecNumber evidence="2">3.1.1.-</ecNumber>
    </alternativeName>
</protein>
<evidence type="ECO:0000313" key="4">
    <source>
        <dbReference type="Proteomes" id="UP001559623"/>
    </source>
</evidence>
<comment type="domain">
    <text evidence="2">A Gly-cisPro motif from one monomer fits into the active site of the other monomer to allow specific chiral rejection of L-amino acids.</text>
</comment>
<comment type="catalytic activity">
    <reaction evidence="2">
        <text>a D-aminoacyl-tRNA + H2O = a tRNA + a D-alpha-amino acid + H(+)</text>
        <dbReference type="Rhea" id="RHEA:13953"/>
        <dbReference type="Rhea" id="RHEA-COMP:10123"/>
        <dbReference type="Rhea" id="RHEA-COMP:10124"/>
        <dbReference type="ChEBI" id="CHEBI:15377"/>
        <dbReference type="ChEBI" id="CHEBI:15378"/>
        <dbReference type="ChEBI" id="CHEBI:59871"/>
        <dbReference type="ChEBI" id="CHEBI:78442"/>
        <dbReference type="ChEBI" id="CHEBI:79333"/>
        <dbReference type="EC" id="3.1.1.96"/>
    </reaction>
</comment>
<organism evidence="3 4">
    <name type="scientific">Selenomonas sputigena</name>
    <dbReference type="NCBI Taxonomy" id="69823"/>
    <lineage>
        <taxon>Bacteria</taxon>
        <taxon>Bacillati</taxon>
        <taxon>Bacillota</taxon>
        <taxon>Negativicutes</taxon>
        <taxon>Selenomonadales</taxon>
        <taxon>Selenomonadaceae</taxon>
        <taxon>Selenomonas</taxon>
    </lineage>
</organism>
<comment type="subcellular location">
    <subcellularLocation>
        <location evidence="2">Cytoplasm</location>
    </subcellularLocation>
</comment>
<dbReference type="EMBL" id="JARVLH010000005">
    <property type="protein sequence ID" value="MEX5285744.1"/>
    <property type="molecule type" value="Genomic_DNA"/>
</dbReference>
<keyword evidence="2 3" id="KW-0378">Hydrolase</keyword>
<dbReference type="EC" id="3.1.1.-" evidence="2"/>
<keyword evidence="2" id="KW-0963">Cytoplasm</keyword>
<proteinExistence type="inferred from homology"/>
<comment type="caution">
    <text evidence="3">The sequence shown here is derived from an EMBL/GenBank/DDBJ whole genome shotgun (WGS) entry which is preliminary data.</text>
</comment>
<dbReference type="InterPro" id="IPR023509">
    <property type="entry name" value="DTD-like_sf"/>
</dbReference>
<gene>
    <name evidence="2 3" type="primary">dtd</name>
    <name evidence="3" type="ORF">QCO44_08880</name>
</gene>
<comment type="subunit">
    <text evidence="2">Homodimer.</text>
</comment>
<dbReference type="RefSeq" id="WP_368847494.1">
    <property type="nucleotide sequence ID" value="NZ_CP194411.1"/>
</dbReference>
<comment type="similarity">
    <text evidence="1 2">Belongs to the DTD family.</text>
</comment>
<keyword evidence="4" id="KW-1185">Reference proteome</keyword>
<accession>A0ABV3X6C6</accession>
<evidence type="ECO:0000256" key="2">
    <source>
        <dbReference type="HAMAP-Rule" id="MF_00518"/>
    </source>
</evidence>
<keyword evidence="2" id="KW-0694">RNA-binding</keyword>
<feature type="short sequence motif" description="Gly-cisPro motif, important for rejection of L-amino acids" evidence="2">
    <location>
        <begin position="136"/>
        <end position="137"/>
    </location>
</feature>
<dbReference type="CDD" id="cd00563">
    <property type="entry name" value="Dtyr_deacylase"/>
    <property type="match status" value="1"/>
</dbReference>
<name>A0ABV3X6C6_9FIRM</name>
<dbReference type="Proteomes" id="UP001559623">
    <property type="component" value="Unassembled WGS sequence"/>
</dbReference>
<keyword evidence="2" id="KW-0820">tRNA-binding</keyword>
<dbReference type="SUPFAM" id="SSF69500">
    <property type="entry name" value="DTD-like"/>
    <property type="match status" value="1"/>
</dbReference>
<dbReference type="GO" id="GO:0051499">
    <property type="term" value="F:D-aminoacyl-tRNA deacylase activity"/>
    <property type="evidence" value="ECO:0007669"/>
    <property type="project" value="UniProtKB-EC"/>
</dbReference>
<reference evidence="3 4" key="1">
    <citation type="submission" date="2023-04" db="EMBL/GenBank/DDBJ databases">
        <title>Genome Sequence of Selenomonas sputigena ATCC 33150.</title>
        <authorList>
            <person name="Miller D.P."/>
            <person name="Anvari S."/>
            <person name="Polson S.W."/>
            <person name="Macdonald M."/>
            <person name="Mcdowell J.V."/>
        </authorList>
    </citation>
    <scope>NUCLEOTIDE SEQUENCE [LARGE SCALE GENOMIC DNA]</scope>
    <source>
        <strain evidence="3 4">ATCC 33150</strain>
    </source>
</reference>
<dbReference type="NCBIfam" id="TIGR00256">
    <property type="entry name" value="D-aminoacyl-tRNA deacylase"/>
    <property type="match status" value="1"/>
</dbReference>
<dbReference type="HAMAP" id="MF_00518">
    <property type="entry name" value="Deacylase_Dtd"/>
    <property type="match status" value="1"/>
</dbReference>
<dbReference type="PANTHER" id="PTHR10472:SF5">
    <property type="entry name" value="D-AMINOACYL-TRNA DEACYLASE 1"/>
    <property type="match status" value="1"/>
</dbReference>
<sequence>MRAVVTRVKEASVSIEGEVQGAIGKGFLVLLGIGSGDGEEEAKYLAEKICNLRVFSDAAGKMNLSLAQVRGELLVISQFTLYADLSSRRPGFSRAAKPDIAEPLYESFLAHCRALGFSVAHGSFGADMQVASVNDGPVTLLFDTD</sequence>
<dbReference type="Gene3D" id="3.50.80.10">
    <property type="entry name" value="D-tyrosyl-tRNA(Tyr) deacylase"/>
    <property type="match status" value="1"/>
</dbReference>
<evidence type="ECO:0000256" key="1">
    <source>
        <dbReference type="ARBA" id="ARBA00009673"/>
    </source>
</evidence>
<dbReference type="EC" id="3.1.1.96" evidence="2"/>
<evidence type="ECO:0000313" key="3">
    <source>
        <dbReference type="EMBL" id="MEX5285744.1"/>
    </source>
</evidence>
<comment type="catalytic activity">
    <reaction evidence="2">
        <text>glycyl-tRNA(Ala) + H2O = tRNA(Ala) + glycine + H(+)</text>
        <dbReference type="Rhea" id="RHEA:53744"/>
        <dbReference type="Rhea" id="RHEA-COMP:9657"/>
        <dbReference type="Rhea" id="RHEA-COMP:13640"/>
        <dbReference type="ChEBI" id="CHEBI:15377"/>
        <dbReference type="ChEBI" id="CHEBI:15378"/>
        <dbReference type="ChEBI" id="CHEBI:57305"/>
        <dbReference type="ChEBI" id="CHEBI:78442"/>
        <dbReference type="ChEBI" id="CHEBI:78522"/>
    </reaction>
</comment>
<dbReference type="Pfam" id="PF02580">
    <property type="entry name" value="Tyr_Deacylase"/>
    <property type="match status" value="1"/>
</dbReference>
<dbReference type="InterPro" id="IPR003732">
    <property type="entry name" value="Daa-tRNA_deacyls_DTD"/>
</dbReference>
<comment type="function">
    <text evidence="2">An aminoacyl-tRNA editing enzyme that deacylates mischarged D-aminoacyl-tRNAs. Also deacylates mischarged glycyl-tRNA(Ala), protecting cells against glycine mischarging by AlaRS. Acts via tRNA-based rather than protein-based catalysis; rejects L-amino acids rather than detecting D-amino acids in the active site. By recycling D-aminoacyl-tRNA to D-amino acids and free tRNA molecules, this enzyme counteracts the toxicity associated with the formation of D-aminoacyl-tRNA entities in vivo and helps enforce protein L-homochirality.</text>
</comment>
<dbReference type="PANTHER" id="PTHR10472">
    <property type="entry name" value="D-TYROSYL-TRNA TYR DEACYLASE"/>
    <property type="match status" value="1"/>
</dbReference>